<dbReference type="EMBL" id="MN739223">
    <property type="protein sequence ID" value="QHS94429.1"/>
    <property type="molecule type" value="Genomic_DNA"/>
</dbReference>
<dbReference type="PANTHER" id="PTHR10245:SF15">
    <property type="entry name" value="ENDOTHELIAL DIFFERENTIATION-RELATED FACTOR 1"/>
    <property type="match status" value="1"/>
</dbReference>
<evidence type="ECO:0000256" key="1">
    <source>
        <dbReference type="ARBA" id="ARBA00023125"/>
    </source>
</evidence>
<reference evidence="3" key="1">
    <citation type="journal article" date="2020" name="Nature">
        <title>Giant virus diversity and host interactions through global metagenomics.</title>
        <authorList>
            <person name="Schulz F."/>
            <person name="Roux S."/>
            <person name="Paez-Espino D."/>
            <person name="Jungbluth S."/>
            <person name="Walsh D.A."/>
            <person name="Denef V.J."/>
            <person name="McMahon K.D."/>
            <person name="Konstantinidis K.T."/>
            <person name="Eloe-Fadrosh E.A."/>
            <person name="Kyrpides N.C."/>
            <person name="Woyke T."/>
        </authorList>
    </citation>
    <scope>NUCLEOTIDE SEQUENCE</scope>
    <source>
        <strain evidence="3">GVMAG-M-3300018416-26</strain>
    </source>
</reference>
<dbReference type="AlphaFoldDB" id="A0A6C0BS77"/>
<protein>
    <recommendedName>
        <fullName evidence="2">HTH cro/C1-type domain-containing protein</fullName>
    </recommendedName>
</protein>
<dbReference type="CDD" id="cd00093">
    <property type="entry name" value="HTH_XRE"/>
    <property type="match status" value="1"/>
</dbReference>
<dbReference type="PANTHER" id="PTHR10245">
    <property type="entry name" value="ENDOTHELIAL DIFFERENTIATION-RELATED FACTOR 1 MULTIPROTEIN BRIDGING FACTOR 1"/>
    <property type="match status" value="1"/>
</dbReference>
<dbReference type="Gene3D" id="1.10.260.40">
    <property type="entry name" value="lambda repressor-like DNA-binding domains"/>
    <property type="match status" value="1"/>
</dbReference>
<dbReference type="Pfam" id="PF01381">
    <property type="entry name" value="HTH_3"/>
    <property type="match status" value="1"/>
</dbReference>
<dbReference type="SUPFAM" id="SSF47413">
    <property type="entry name" value="lambda repressor-like DNA-binding domains"/>
    <property type="match status" value="1"/>
</dbReference>
<feature type="domain" description="HTH cro/C1-type" evidence="2">
    <location>
        <begin position="78"/>
        <end position="119"/>
    </location>
</feature>
<sequence>MSHINLVYLIQMNHQDWNQVVFTNNKNTKSSKSLDNFTYEYSNATKLDHETENVKHDQLGLSIGKKIQFSRMDAGFSSQKALATAINVKPALIASYESGKAIPDSKILQKLRMILKTTL</sequence>
<name>A0A6C0BS77_9ZZZZ</name>
<dbReference type="GO" id="GO:0003677">
    <property type="term" value="F:DNA binding"/>
    <property type="evidence" value="ECO:0007669"/>
    <property type="project" value="UniProtKB-KW"/>
</dbReference>
<evidence type="ECO:0000313" key="3">
    <source>
        <dbReference type="EMBL" id="QHS94429.1"/>
    </source>
</evidence>
<dbReference type="InterPro" id="IPR001387">
    <property type="entry name" value="Cro/C1-type_HTH"/>
</dbReference>
<keyword evidence="1" id="KW-0238">DNA-binding</keyword>
<dbReference type="PROSITE" id="PS50943">
    <property type="entry name" value="HTH_CROC1"/>
    <property type="match status" value="1"/>
</dbReference>
<evidence type="ECO:0000259" key="2">
    <source>
        <dbReference type="PROSITE" id="PS50943"/>
    </source>
</evidence>
<dbReference type="GO" id="GO:0005634">
    <property type="term" value="C:nucleus"/>
    <property type="evidence" value="ECO:0007669"/>
    <property type="project" value="TreeGrafter"/>
</dbReference>
<organism evidence="3">
    <name type="scientific">viral metagenome</name>
    <dbReference type="NCBI Taxonomy" id="1070528"/>
    <lineage>
        <taxon>unclassified sequences</taxon>
        <taxon>metagenomes</taxon>
        <taxon>organismal metagenomes</taxon>
    </lineage>
</organism>
<accession>A0A6C0BS77</accession>
<proteinExistence type="predicted"/>
<dbReference type="InterPro" id="IPR010982">
    <property type="entry name" value="Lambda_DNA-bd_dom_sf"/>
</dbReference>